<accession>A0ABU9DVX6</accession>
<evidence type="ECO:0000259" key="4">
    <source>
        <dbReference type="PROSITE" id="PS51118"/>
    </source>
</evidence>
<evidence type="ECO:0000256" key="3">
    <source>
        <dbReference type="ARBA" id="ARBA00023163"/>
    </source>
</evidence>
<dbReference type="InterPro" id="IPR002577">
    <property type="entry name" value="HTH_HxlR"/>
</dbReference>
<evidence type="ECO:0000313" key="6">
    <source>
        <dbReference type="Proteomes" id="UP001469365"/>
    </source>
</evidence>
<dbReference type="InterPro" id="IPR036390">
    <property type="entry name" value="WH_DNA-bd_sf"/>
</dbReference>
<dbReference type="RefSeq" id="WP_341419364.1">
    <property type="nucleotide sequence ID" value="NZ_JBBPCC010000027.1"/>
</dbReference>
<dbReference type="SUPFAM" id="SSF46785">
    <property type="entry name" value="Winged helix' DNA-binding domain"/>
    <property type="match status" value="1"/>
</dbReference>
<reference evidence="5 6" key="1">
    <citation type="submission" date="2024-04" db="EMBL/GenBank/DDBJ databases">
        <title>draft genome sequnece of Paenibacillus filicis.</title>
        <authorList>
            <person name="Kim D.-U."/>
        </authorList>
    </citation>
    <scope>NUCLEOTIDE SEQUENCE [LARGE SCALE GENOMIC DNA]</scope>
    <source>
        <strain evidence="5 6">KACC14197</strain>
    </source>
</reference>
<dbReference type="Gene3D" id="1.10.10.10">
    <property type="entry name" value="Winged helix-like DNA-binding domain superfamily/Winged helix DNA-binding domain"/>
    <property type="match status" value="1"/>
</dbReference>
<keyword evidence="1" id="KW-0805">Transcription regulation</keyword>
<dbReference type="Proteomes" id="UP001469365">
    <property type="component" value="Unassembled WGS sequence"/>
</dbReference>
<protein>
    <submittedName>
        <fullName evidence="5">Helix-turn-helix domain-containing protein</fullName>
    </submittedName>
</protein>
<organism evidence="5 6">
    <name type="scientific">Paenibacillus filicis</name>
    <dbReference type="NCBI Taxonomy" id="669464"/>
    <lineage>
        <taxon>Bacteria</taxon>
        <taxon>Bacillati</taxon>
        <taxon>Bacillota</taxon>
        <taxon>Bacilli</taxon>
        <taxon>Bacillales</taxon>
        <taxon>Paenibacillaceae</taxon>
        <taxon>Paenibacillus</taxon>
    </lineage>
</organism>
<comment type="caution">
    <text evidence="5">The sequence shown here is derived from an EMBL/GenBank/DDBJ whole genome shotgun (WGS) entry which is preliminary data.</text>
</comment>
<name>A0ABU9DVX6_9BACL</name>
<dbReference type="InterPro" id="IPR011991">
    <property type="entry name" value="ArsR-like_HTH"/>
</dbReference>
<gene>
    <name evidence="5" type="ORF">WMW72_30510</name>
</gene>
<proteinExistence type="predicted"/>
<evidence type="ECO:0000256" key="1">
    <source>
        <dbReference type="ARBA" id="ARBA00023015"/>
    </source>
</evidence>
<evidence type="ECO:0000256" key="2">
    <source>
        <dbReference type="ARBA" id="ARBA00023125"/>
    </source>
</evidence>
<feature type="domain" description="HTH hxlR-type" evidence="4">
    <location>
        <begin position="6"/>
        <end position="104"/>
    </location>
</feature>
<dbReference type="PANTHER" id="PTHR33204:SF1">
    <property type="entry name" value="TRANSCRIPTIONAL REGULATOR, MARR FAMILY"/>
    <property type="match status" value="1"/>
</dbReference>
<dbReference type="PANTHER" id="PTHR33204">
    <property type="entry name" value="TRANSCRIPTIONAL REGULATOR, MARR FAMILY"/>
    <property type="match status" value="1"/>
</dbReference>
<keyword evidence="3" id="KW-0804">Transcription</keyword>
<dbReference type="EMBL" id="JBBPCC010000027">
    <property type="protein sequence ID" value="MEK8132240.1"/>
    <property type="molecule type" value="Genomic_DNA"/>
</dbReference>
<dbReference type="Pfam" id="PF01638">
    <property type="entry name" value="HxlR"/>
    <property type="match status" value="1"/>
</dbReference>
<dbReference type="InterPro" id="IPR036388">
    <property type="entry name" value="WH-like_DNA-bd_sf"/>
</dbReference>
<dbReference type="PROSITE" id="PS51118">
    <property type="entry name" value="HTH_HXLR"/>
    <property type="match status" value="1"/>
</dbReference>
<dbReference type="CDD" id="cd00090">
    <property type="entry name" value="HTH_ARSR"/>
    <property type="match status" value="1"/>
</dbReference>
<keyword evidence="6" id="KW-1185">Reference proteome</keyword>
<evidence type="ECO:0000313" key="5">
    <source>
        <dbReference type="EMBL" id="MEK8132240.1"/>
    </source>
</evidence>
<sequence>MSSRLCYKVEKGLQILNKRWTCLIIYQLQSGPQRFGEIQSVIGISKRLLSERLKELEEDHIVKREMIVDSSARIVYALTEKGLALSPAVREIEKWSRAWIEDENEEEENEGLNAGQG</sequence>
<keyword evidence="2" id="KW-0238">DNA-binding</keyword>